<organism evidence="2 3">
    <name type="scientific">Desulfomicrobium orale DSM 12838</name>
    <dbReference type="NCBI Taxonomy" id="888061"/>
    <lineage>
        <taxon>Bacteria</taxon>
        <taxon>Pseudomonadati</taxon>
        <taxon>Thermodesulfobacteriota</taxon>
        <taxon>Desulfovibrionia</taxon>
        <taxon>Desulfovibrionales</taxon>
        <taxon>Desulfomicrobiaceae</taxon>
        <taxon>Desulfomicrobium</taxon>
    </lineage>
</organism>
<evidence type="ECO:0000313" key="2">
    <source>
        <dbReference type="EMBL" id="AMD93527.1"/>
    </source>
</evidence>
<evidence type="ECO:0000313" key="3">
    <source>
        <dbReference type="Proteomes" id="UP000063964"/>
    </source>
</evidence>
<name>A0A0X8JR95_9BACT</name>
<reference evidence="3" key="1">
    <citation type="submission" date="2016-02" db="EMBL/GenBank/DDBJ databases">
        <authorList>
            <person name="Holder M.E."/>
            <person name="Ajami N.J."/>
            <person name="Petrosino J.F."/>
        </authorList>
    </citation>
    <scope>NUCLEOTIDE SEQUENCE [LARGE SCALE GENOMIC DNA]</scope>
    <source>
        <strain evidence="3">DSM 12838</strain>
    </source>
</reference>
<feature type="transmembrane region" description="Helical" evidence="1">
    <location>
        <begin position="55"/>
        <end position="74"/>
    </location>
</feature>
<gene>
    <name evidence="2" type="ORF">AXF15_10725</name>
</gene>
<keyword evidence="1" id="KW-1133">Transmembrane helix</keyword>
<dbReference type="KEGG" id="doa:AXF15_10725"/>
<keyword evidence="3" id="KW-1185">Reference proteome</keyword>
<accession>A0A0X8JR95</accession>
<keyword evidence="1" id="KW-0472">Membrane</keyword>
<proteinExistence type="predicted"/>
<dbReference type="EMBL" id="CP014230">
    <property type="protein sequence ID" value="AMD93527.1"/>
    <property type="molecule type" value="Genomic_DNA"/>
</dbReference>
<keyword evidence="1" id="KW-0812">Transmembrane</keyword>
<protein>
    <submittedName>
        <fullName evidence="2">Uncharacterized protein</fullName>
    </submittedName>
</protein>
<evidence type="ECO:0000256" key="1">
    <source>
        <dbReference type="SAM" id="Phobius"/>
    </source>
</evidence>
<dbReference type="Proteomes" id="UP000063964">
    <property type="component" value="Chromosome"/>
</dbReference>
<dbReference type="AlphaFoldDB" id="A0A0X8JR95"/>
<sequence>MVAFYFRYQCGDMLRVMLPVSIKLNNDVVVFVKSVLISCLQRSPVSCTQHVIDDIGVLILCNFFCFIIRAIIYYQNIQISMILAYSPDYFSNIFFLIV</sequence>